<evidence type="ECO:0000256" key="1">
    <source>
        <dbReference type="ARBA" id="ARBA00007532"/>
    </source>
</evidence>
<dbReference type="InterPro" id="IPR004099">
    <property type="entry name" value="Pyr_nucl-diS_OxRdtase_dimer"/>
</dbReference>
<keyword evidence="8 10" id="KW-0676">Redox-active center</keyword>
<keyword evidence="4 10" id="KW-0274">FAD</keyword>
<protein>
    <recommendedName>
        <fullName evidence="2 10">Dihydrolipoyl dehydrogenase</fullName>
        <ecNumber evidence="2 10">1.8.1.4</ecNumber>
    </recommendedName>
</protein>
<evidence type="ECO:0000256" key="7">
    <source>
        <dbReference type="ARBA" id="ARBA00023157"/>
    </source>
</evidence>
<dbReference type="InterPro" id="IPR050151">
    <property type="entry name" value="Class-I_Pyr_Nuc-Dis_Oxidored"/>
</dbReference>
<dbReference type="InterPro" id="IPR036188">
    <property type="entry name" value="FAD/NAD-bd_sf"/>
</dbReference>
<dbReference type="InterPro" id="IPR012999">
    <property type="entry name" value="Pyr_OxRdtase_I_AS"/>
</dbReference>
<dbReference type="PROSITE" id="PS00076">
    <property type="entry name" value="PYRIDINE_REDOX_1"/>
    <property type="match status" value="1"/>
</dbReference>
<organism evidence="13 14">
    <name type="scientific">Bartonella acomydis</name>
    <dbReference type="NCBI Taxonomy" id="686234"/>
    <lineage>
        <taxon>Bacteria</taxon>
        <taxon>Pseudomonadati</taxon>
        <taxon>Pseudomonadota</taxon>
        <taxon>Alphaproteobacteria</taxon>
        <taxon>Hyphomicrobiales</taxon>
        <taxon>Bartonellaceae</taxon>
        <taxon>Bartonella</taxon>
    </lineage>
</organism>
<dbReference type="PRINTS" id="PR00368">
    <property type="entry name" value="FADPNR"/>
</dbReference>
<dbReference type="Proteomes" id="UP001501525">
    <property type="component" value="Unassembled WGS sequence"/>
</dbReference>
<evidence type="ECO:0000259" key="11">
    <source>
        <dbReference type="Pfam" id="PF02852"/>
    </source>
</evidence>
<evidence type="ECO:0000256" key="4">
    <source>
        <dbReference type="ARBA" id="ARBA00022827"/>
    </source>
</evidence>
<evidence type="ECO:0000256" key="8">
    <source>
        <dbReference type="ARBA" id="ARBA00023284"/>
    </source>
</evidence>
<dbReference type="PRINTS" id="PR00411">
    <property type="entry name" value="PNDRDTASEI"/>
</dbReference>
<dbReference type="SUPFAM" id="SSF55424">
    <property type="entry name" value="FAD/NAD-linked reductases, dimerisation (C-terminal) domain"/>
    <property type="match status" value="1"/>
</dbReference>
<dbReference type="Pfam" id="PF02852">
    <property type="entry name" value="Pyr_redox_dim"/>
    <property type="match status" value="1"/>
</dbReference>
<dbReference type="Gene3D" id="3.30.390.30">
    <property type="match status" value="1"/>
</dbReference>
<reference evidence="14" key="1">
    <citation type="journal article" date="2019" name="Int. J. Syst. Evol. Microbiol.">
        <title>The Global Catalogue of Microorganisms (GCM) 10K type strain sequencing project: providing services to taxonomists for standard genome sequencing and annotation.</title>
        <authorList>
            <consortium name="The Broad Institute Genomics Platform"/>
            <consortium name="The Broad Institute Genome Sequencing Center for Infectious Disease"/>
            <person name="Wu L."/>
            <person name="Ma J."/>
        </authorList>
    </citation>
    <scope>NUCLEOTIDE SEQUENCE [LARGE SCALE GENOMIC DNA]</scope>
    <source>
        <strain evidence="14">JCM 17706</strain>
    </source>
</reference>
<keyword evidence="5 10" id="KW-0560">Oxidoreductase</keyword>
<accession>A0ABP9MK74</accession>
<dbReference type="NCBIfam" id="TIGR01350">
    <property type="entry name" value="lipoamide_DH"/>
    <property type="match status" value="1"/>
</dbReference>
<evidence type="ECO:0000313" key="14">
    <source>
        <dbReference type="Proteomes" id="UP001501525"/>
    </source>
</evidence>
<proteinExistence type="inferred from homology"/>
<dbReference type="InterPro" id="IPR023753">
    <property type="entry name" value="FAD/NAD-binding_dom"/>
</dbReference>
<dbReference type="InterPro" id="IPR016156">
    <property type="entry name" value="FAD/NAD-linked_Rdtase_dimer_sf"/>
</dbReference>
<feature type="domain" description="FAD/NAD(P)-binding" evidence="12">
    <location>
        <begin position="3"/>
        <end position="330"/>
    </location>
</feature>
<dbReference type="SUPFAM" id="SSF51905">
    <property type="entry name" value="FAD/NAD(P)-binding domain"/>
    <property type="match status" value="1"/>
</dbReference>
<evidence type="ECO:0000256" key="2">
    <source>
        <dbReference type="ARBA" id="ARBA00012608"/>
    </source>
</evidence>
<dbReference type="InterPro" id="IPR001100">
    <property type="entry name" value="Pyr_nuc-diS_OxRdtase"/>
</dbReference>
<evidence type="ECO:0000256" key="5">
    <source>
        <dbReference type="ARBA" id="ARBA00023002"/>
    </source>
</evidence>
<sequence length="468" mass="49353">MSYDVVVIGAGPGGYVAAIKAAQLGLKTAIIEKRVALGGTCLNVGCIPSKALLHASEVFAETQHGFEILGISIAKSKFNLEQMMAHKKAVVTANTSGVSFLMKKNKVDTLFGTAKILSAGYVEVVARDGSTQKIETKNIIIATGSESASIPGLNVEIDEKVVVSSTGALALEKVPMRMIVVGAGVIGSELGSVWSRLGAKVTIIEYLNKVLGSMDGEVSRQFQKIMEKQGIEYKTGAKVTAITQSGSTAKVSFEAVKGGESEALEADVVLIATGRSPYTEGLGLNEAGVQVDERGFIDIDAQWQTNVPGIYAIGDVVKGPMLAHKAEEEGIAVAEILAGQRGHVNFDVIPSVVYTQPEIASVGKTEEELKAAGIEYNVGKFPFMANGRARAMHKSDGFVKILADKKTDRVLGGHILGFGAGEMIHEIAVLMEFGGSSEDLGRCCHAHPTLSEVVREAALATFAKPLHI</sequence>
<dbReference type="PIRSF" id="PIRSF000350">
    <property type="entry name" value="Mercury_reductase_MerA"/>
    <property type="match status" value="1"/>
</dbReference>
<comment type="similarity">
    <text evidence="1 10">Belongs to the class-I pyridine nucleotide-disulfide oxidoreductase family.</text>
</comment>
<evidence type="ECO:0000256" key="10">
    <source>
        <dbReference type="RuleBase" id="RU003692"/>
    </source>
</evidence>
<comment type="catalytic activity">
    <reaction evidence="9 10">
        <text>N(6)-[(R)-dihydrolipoyl]-L-lysyl-[protein] + NAD(+) = N(6)-[(R)-lipoyl]-L-lysyl-[protein] + NADH + H(+)</text>
        <dbReference type="Rhea" id="RHEA:15045"/>
        <dbReference type="Rhea" id="RHEA-COMP:10474"/>
        <dbReference type="Rhea" id="RHEA-COMP:10475"/>
        <dbReference type="ChEBI" id="CHEBI:15378"/>
        <dbReference type="ChEBI" id="CHEBI:57540"/>
        <dbReference type="ChEBI" id="CHEBI:57945"/>
        <dbReference type="ChEBI" id="CHEBI:83099"/>
        <dbReference type="ChEBI" id="CHEBI:83100"/>
        <dbReference type="EC" id="1.8.1.4"/>
    </reaction>
</comment>
<dbReference type="Pfam" id="PF07992">
    <property type="entry name" value="Pyr_redox_2"/>
    <property type="match status" value="1"/>
</dbReference>
<evidence type="ECO:0000256" key="9">
    <source>
        <dbReference type="ARBA" id="ARBA00049187"/>
    </source>
</evidence>
<evidence type="ECO:0000256" key="6">
    <source>
        <dbReference type="ARBA" id="ARBA00023027"/>
    </source>
</evidence>
<dbReference type="RefSeq" id="WP_345096438.1">
    <property type="nucleotide sequence ID" value="NZ_BAABIY010000012.1"/>
</dbReference>
<feature type="domain" description="Pyridine nucleotide-disulphide oxidoreductase dimerisation" evidence="11">
    <location>
        <begin position="349"/>
        <end position="458"/>
    </location>
</feature>
<dbReference type="EMBL" id="BAABIY010000012">
    <property type="protein sequence ID" value="GAA5096388.1"/>
    <property type="molecule type" value="Genomic_DNA"/>
</dbReference>
<gene>
    <name evidence="13" type="primary">lpdA_2</name>
    <name evidence="13" type="ORF">GCM10023260_05280</name>
</gene>
<evidence type="ECO:0000256" key="3">
    <source>
        <dbReference type="ARBA" id="ARBA00022630"/>
    </source>
</evidence>
<dbReference type="Gene3D" id="3.50.50.60">
    <property type="entry name" value="FAD/NAD(P)-binding domain"/>
    <property type="match status" value="2"/>
</dbReference>
<keyword evidence="6 10" id="KW-0520">NAD</keyword>
<comment type="cofactor">
    <cofactor evidence="10">
        <name>FAD</name>
        <dbReference type="ChEBI" id="CHEBI:57692"/>
    </cofactor>
    <text evidence="10">Binds 1 FAD per subunit.</text>
</comment>
<evidence type="ECO:0000259" key="12">
    <source>
        <dbReference type="Pfam" id="PF07992"/>
    </source>
</evidence>
<keyword evidence="7" id="KW-1015">Disulfide bond</keyword>
<comment type="caution">
    <text evidence="13">The sequence shown here is derived from an EMBL/GenBank/DDBJ whole genome shotgun (WGS) entry which is preliminary data.</text>
</comment>
<evidence type="ECO:0000313" key="13">
    <source>
        <dbReference type="EMBL" id="GAA5096388.1"/>
    </source>
</evidence>
<dbReference type="PANTHER" id="PTHR22912:SF151">
    <property type="entry name" value="DIHYDROLIPOYL DEHYDROGENASE, MITOCHONDRIAL"/>
    <property type="match status" value="1"/>
</dbReference>
<keyword evidence="14" id="KW-1185">Reference proteome</keyword>
<comment type="miscellaneous">
    <text evidence="10">The active site is a redox-active disulfide bond.</text>
</comment>
<keyword evidence="3 10" id="KW-0285">Flavoprotein</keyword>
<dbReference type="EC" id="1.8.1.4" evidence="2 10"/>
<name>A0ABP9MK74_9HYPH</name>
<dbReference type="PANTHER" id="PTHR22912">
    <property type="entry name" value="DISULFIDE OXIDOREDUCTASE"/>
    <property type="match status" value="1"/>
</dbReference>
<dbReference type="InterPro" id="IPR006258">
    <property type="entry name" value="Lipoamide_DH"/>
</dbReference>